<protein>
    <submittedName>
        <fullName evidence="2">Molybdenum cofactor biosysynthesis protein</fullName>
    </submittedName>
</protein>
<dbReference type="SUPFAM" id="SSF50800">
    <property type="entry name" value="PK beta-barrel domain-like"/>
    <property type="match status" value="1"/>
</dbReference>
<keyword evidence="3" id="KW-1185">Reference proteome</keyword>
<dbReference type="GO" id="GO:0030151">
    <property type="term" value="F:molybdenum ion binding"/>
    <property type="evidence" value="ECO:0007669"/>
    <property type="project" value="InterPro"/>
</dbReference>
<dbReference type="InterPro" id="IPR005302">
    <property type="entry name" value="MoCF_Sase_C"/>
</dbReference>
<dbReference type="GO" id="GO:0003824">
    <property type="term" value="F:catalytic activity"/>
    <property type="evidence" value="ECO:0007669"/>
    <property type="project" value="InterPro"/>
</dbReference>
<dbReference type="InterPro" id="IPR011037">
    <property type="entry name" value="Pyrv_Knase-like_insert_dom_sf"/>
</dbReference>
<accession>A0A3E0VGM5</accession>
<evidence type="ECO:0000259" key="1">
    <source>
        <dbReference type="PROSITE" id="PS51340"/>
    </source>
</evidence>
<dbReference type="AlphaFoldDB" id="A0A3E0VGM5"/>
<dbReference type="EMBL" id="NBWZ01000001">
    <property type="protein sequence ID" value="RFA08027.1"/>
    <property type="molecule type" value="Genomic_DNA"/>
</dbReference>
<sequence length="195" mass="20964">MQQAGSGNDGELPYRYEVEIVHLLASPLHRYEGRPGDGPRPVPTGAPDEVRQSIQLRAHLGIVGDRHFGHAAHRSASVTVMAVESVEHVERILGLEASLDPYATRRNILLRGIDVDLLKKARFSLDSGQGAVEFQGHRPANPCAWMDVMLAPGAHQALRGRGGVRCEPLSSGTVAVGRAVLRSSIALETNGAVLF</sequence>
<proteinExistence type="predicted"/>
<evidence type="ECO:0000313" key="2">
    <source>
        <dbReference type="EMBL" id="RFA08027.1"/>
    </source>
</evidence>
<gene>
    <name evidence="2" type="ORF">B7R54_01440</name>
</gene>
<dbReference type="OrthoDB" id="192945at2"/>
<dbReference type="RefSeq" id="WP_116413444.1">
    <property type="nucleotide sequence ID" value="NZ_NBWZ01000001.1"/>
</dbReference>
<comment type="caution">
    <text evidence="2">The sequence shown here is derived from an EMBL/GenBank/DDBJ whole genome shotgun (WGS) entry which is preliminary data.</text>
</comment>
<dbReference type="InterPro" id="IPR052716">
    <property type="entry name" value="MOSC_domain"/>
</dbReference>
<dbReference type="PANTHER" id="PTHR36930">
    <property type="entry name" value="METAL-SULFUR CLUSTER BIOSYNTHESIS PROTEINS YUAD-RELATED"/>
    <property type="match status" value="1"/>
</dbReference>
<dbReference type="PANTHER" id="PTHR36930:SF1">
    <property type="entry name" value="MOSC DOMAIN-CONTAINING PROTEIN"/>
    <property type="match status" value="1"/>
</dbReference>
<dbReference type="Pfam" id="PF03473">
    <property type="entry name" value="MOSC"/>
    <property type="match status" value="1"/>
</dbReference>
<dbReference type="PROSITE" id="PS51340">
    <property type="entry name" value="MOSC"/>
    <property type="match status" value="1"/>
</dbReference>
<dbReference type="Proteomes" id="UP000256486">
    <property type="component" value="Unassembled WGS sequence"/>
</dbReference>
<dbReference type="Gene3D" id="2.40.33.20">
    <property type="entry name" value="PK beta-barrel domain-like"/>
    <property type="match status" value="1"/>
</dbReference>
<name>A0A3E0VGM5_9MICO</name>
<evidence type="ECO:0000313" key="3">
    <source>
        <dbReference type="Proteomes" id="UP000256486"/>
    </source>
</evidence>
<feature type="domain" description="MOSC" evidence="1">
    <location>
        <begin position="48"/>
        <end position="183"/>
    </location>
</feature>
<reference evidence="2 3" key="1">
    <citation type="submission" date="2017-04" db="EMBL/GenBank/DDBJ databases">
        <title>Comparative genome analysis of Subtercola boreus.</title>
        <authorList>
            <person name="Cho Y.-J."/>
            <person name="Cho A."/>
            <person name="Kim O.-S."/>
            <person name="Lee J.-I."/>
        </authorList>
    </citation>
    <scope>NUCLEOTIDE SEQUENCE [LARGE SCALE GENOMIC DNA]</scope>
    <source>
        <strain evidence="2 3">K300</strain>
    </source>
</reference>
<organism evidence="2 3">
    <name type="scientific">Subtercola boreus</name>
    <dbReference type="NCBI Taxonomy" id="120213"/>
    <lineage>
        <taxon>Bacteria</taxon>
        <taxon>Bacillati</taxon>
        <taxon>Actinomycetota</taxon>
        <taxon>Actinomycetes</taxon>
        <taxon>Micrococcales</taxon>
        <taxon>Microbacteriaceae</taxon>
        <taxon>Subtercola</taxon>
    </lineage>
</organism>
<dbReference type="GO" id="GO:0030170">
    <property type="term" value="F:pyridoxal phosphate binding"/>
    <property type="evidence" value="ECO:0007669"/>
    <property type="project" value="InterPro"/>
</dbReference>